<evidence type="ECO:0000256" key="1">
    <source>
        <dbReference type="SAM" id="MobiDB-lite"/>
    </source>
</evidence>
<sequence length="237" mass="24482">MKAWLGGLGAVGLLAALGLVVVAVPPEPPVTEAATMAPRPAALALRLPPAAPVPSRRRPDAVPAPPPSELDRLVAAARQGDRRAGYEAYRLLSTCAEEACPGVPLSLVSERLRFLADAARAGVAGAQIDFYLEGPDAQQAGEGDALLAWRQQALDGLKAAAAQCEPFAMGQLATLFDAGELTPRDATSAVAYAVAEGQLRRRPASDASLRDRLGEPISDAVLAAARQQGLNLAAPCL</sequence>
<proteinExistence type="predicted"/>
<evidence type="ECO:0000313" key="2">
    <source>
        <dbReference type="EMBL" id="MFG6486409.1"/>
    </source>
</evidence>
<organism evidence="2 3">
    <name type="scientific">Pelomonas candidula</name>
    <dbReference type="NCBI Taxonomy" id="3299025"/>
    <lineage>
        <taxon>Bacteria</taxon>
        <taxon>Pseudomonadati</taxon>
        <taxon>Pseudomonadota</taxon>
        <taxon>Betaproteobacteria</taxon>
        <taxon>Burkholderiales</taxon>
        <taxon>Sphaerotilaceae</taxon>
        <taxon>Roseateles</taxon>
    </lineage>
</organism>
<evidence type="ECO:0000313" key="3">
    <source>
        <dbReference type="Proteomes" id="UP001606134"/>
    </source>
</evidence>
<name>A0ABW7H936_9BURK</name>
<dbReference type="EMBL" id="JBIGIC010000003">
    <property type="protein sequence ID" value="MFG6486409.1"/>
    <property type="molecule type" value="Genomic_DNA"/>
</dbReference>
<gene>
    <name evidence="2" type="ORF">ACG04R_06985</name>
</gene>
<reference evidence="2 3" key="1">
    <citation type="submission" date="2024-08" db="EMBL/GenBank/DDBJ databases">
        <authorList>
            <person name="Lu H."/>
        </authorList>
    </citation>
    <scope>NUCLEOTIDE SEQUENCE [LARGE SCALE GENOMIC DNA]</scope>
    <source>
        <strain evidence="2 3">BYS78W</strain>
    </source>
</reference>
<protein>
    <recommendedName>
        <fullName evidence="4">Sel1 repeat family protein</fullName>
    </recommendedName>
</protein>
<dbReference type="RefSeq" id="WP_394407455.1">
    <property type="nucleotide sequence ID" value="NZ_JBIGIC010000003.1"/>
</dbReference>
<keyword evidence="3" id="KW-1185">Reference proteome</keyword>
<evidence type="ECO:0008006" key="4">
    <source>
        <dbReference type="Google" id="ProtNLM"/>
    </source>
</evidence>
<feature type="region of interest" description="Disordered" evidence="1">
    <location>
        <begin position="50"/>
        <end position="69"/>
    </location>
</feature>
<accession>A0ABW7H936</accession>
<comment type="caution">
    <text evidence="2">The sequence shown here is derived from an EMBL/GenBank/DDBJ whole genome shotgun (WGS) entry which is preliminary data.</text>
</comment>
<dbReference type="Proteomes" id="UP001606134">
    <property type="component" value="Unassembled WGS sequence"/>
</dbReference>